<dbReference type="SUPFAM" id="SSF50891">
    <property type="entry name" value="Cyclophilin-like"/>
    <property type="match status" value="1"/>
</dbReference>
<reference evidence="1 2" key="1">
    <citation type="submission" date="2017-04" db="EMBL/GenBank/DDBJ databases">
        <authorList>
            <person name="Afonso C.L."/>
            <person name="Miller P.J."/>
            <person name="Scott M.A."/>
            <person name="Spackman E."/>
            <person name="Goraichik I."/>
            <person name="Dimitrov K.M."/>
            <person name="Suarez D.L."/>
            <person name="Swayne D.E."/>
        </authorList>
    </citation>
    <scope>NUCLEOTIDE SEQUENCE [LARGE SCALE GENOMIC DNA]</scope>
    <source>
        <strain evidence="2">XA(T)</strain>
    </source>
</reference>
<sequence>MRGYAVLPAGETALLVDQLDPADVLPLYDALRRHPGVVDLVPAEATLLVSFEPSTVSRAAAPGIVEAAWDLREAHDPTAESDEVVIPAHYDGPDVAVAAALLDVSVDELVSRHTSLLFTTAFLGFAPGFAYLAAPGDPLALPRRDTPRTSVPAGSVALGGRYCGVYPRESPGGWHLIGRTDAVLWDESRPEPALLAPGTRVRFRRA</sequence>
<dbReference type="EMBL" id="CP020715">
    <property type="protein sequence ID" value="ARJ05365.1"/>
    <property type="molecule type" value="Genomic_DNA"/>
</dbReference>
<dbReference type="Gene3D" id="3.30.1360.40">
    <property type="match status" value="1"/>
</dbReference>
<dbReference type="KEGG" id="cphy:B5808_09145"/>
<dbReference type="PANTHER" id="PTHR34698:SF2">
    <property type="entry name" value="5-OXOPROLINASE SUBUNIT B"/>
    <property type="match status" value="1"/>
</dbReference>
<dbReference type="InterPro" id="IPR003833">
    <property type="entry name" value="CT_C_D"/>
</dbReference>
<dbReference type="InterPro" id="IPR010016">
    <property type="entry name" value="PxpB"/>
</dbReference>
<keyword evidence="2" id="KW-1185">Reference proteome</keyword>
<evidence type="ECO:0000313" key="1">
    <source>
        <dbReference type="EMBL" id="ARJ05365.1"/>
    </source>
</evidence>
<dbReference type="STRING" id="1619308.B5808_09145"/>
<evidence type="ECO:0000313" key="2">
    <source>
        <dbReference type="Proteomes" id="UP000192775"/>
    </source>
</evidence>
<dbReference type="PANTHER" id="PTHR34698">
    <property type="entry name" value="5-OXOPROLINASE SUBUNIT B"/>
    <property type="match status" value="1"/>
</dbReference>
<dbReference type="Gene3D" id="2.40.100.10">
    <property type="entry name" value="Cyclophilin-like"/>
    <property type="match status" value="1"/>
</dbReference>
<dbReference type="SUPFAM" id="SSF160467">
    <property type="entry name" value="PH0987 N-terminal domain-like"/>
    <property type="match status" value="1"/>
</dbReference>
<name>A0A1X9LJI5_9MICO</name>
<gene>
    <name evidence="1" type="ORF">B5808_09145</name>
</gene>
<dbReference type="InterPro" id="IPR029000">
    <property type="entry name" value="Cyclophilin-like_dom_sf"/>
</dbReference>
<dbReference type="AlphaFoldDB" id="A0A1X9LJI5"/>
<dbReference type="SMART" id="SM00796">
    <property type="entry name" value="AHS1"/>
    <property type="match status" value="1"/>
</dbReference>
<organism evidence="1 2">
    <name type="scientific">Cnuibacter physcomitrellae</name>
    <dbReference type="NCBI Taxonomy" id="1619308"/>
    <lineage>
        <taxon>Bacteria</taxon>
        <taxon>Bacillati</taxon>
        <taxon>Actinomycetota</taxon>
        <taxon>Actinomycetes</taxon>
        <taxon>Micrococcales</taxon>
        <taxon>Microbacteriaceae</taxon>
        <taxon>Cnuibacter</taxon>
    </lineage>
</organism>
<dbReference type="Pfam" id="PF02682">
    <property type="entry name" value="CT_C_D"/>
    <property type="match status" value="1"/>
</dbReference>
<dbReference type="RefSeq" id="WP_085019503.1">
    <property type="nucleotide sequence ID" value="NZ_BMHD01000001.1"/>
</dbReference>
<proteinExistence type="predicted"/>
<dbReference type="Proteomes" id="UP000192775">
    <property type="component" value="Chromosome"/>
</dbReference>
<protein>
    <submittedName>
        <fullName evidence="1">Uncharacterized protein</fullName>
    </submittedName>
</protein>
<accession>A0A1X9LJI5</accession>